<feature type="transmembrane region" description="Helical" evidence="1">
    <location>
        <begin position="6"/>
        <end position="27"/>
    </location>
</feature>
<feature type="transmembrane region" description="Helical" evidence="1">
    <location>
        <begin position="34"/>
        <end position="56"/>
    </location>
</feature>
<feature type="transmembrane region" description="Helical" evidence="1">
    <location>
        <begin position="62"/>
        <end position="80"/>
    </location>
</feature>
<reference evidence="3" key="1">
    <citation type="submission" date="2016-10" db="EMBL/GenBank/DDBJ databases">
        <authorList>
            <person name="Varghese N."/>
            <person name="Submissions S."/>
        </authorList>
    </citation>
    <scope>NUCLEOTIDE SEQUENCE [LARGE SCALE GENOMIC DNA]</scope>
    <source>
        <strain evidence="3">MO64</strain>
    </source>
</reference>
<dbReference type="Proteomes" id="UP000198725">
    <property type="component" value="Unassembled WGS sequence"/>
</dbReference>
<name>A0A1I4EFF1_9GAMM</name>
<gene>
    <name evidence="2" type="ORF">SAMN05192579_11271</name>
</gene>
<organism evidence="2 3">
    <name type="scientific">Rhodanobacter glycinis</name>
    <dbReference type="NCBI Taxonomy" id="582702"/>
    <lineage>
        <taxon>Bacteria</taxon>
        <taxon>Pseudomonadati</taxon>
        <taxon>Pseudomonadota</taxon>
        <taxon>Gammaproteobacteria</taxon>
        <taxon>Lysobacterales</taxon>
        <taxon>Rhodanobacteraceae</taxon>
        <taxon>Rhodanobacter</taxon>
    </lineage>
</organism>
<accession>A0A1I4EFF1</accession>
<dbReference type="RefSeq" id="WP_092704535.1">
    <property type="nucleotide sequence ID" value="NZ_FOSR01000012.1"/>
</dbReference>
<evidence type="ECO:0000313" key="3">
    <source>
        <dbReference type="Proteomes" id="UP000198725"/>
    </source>
</evidence>
<evidence type="ECO:0008006" key="4">
    <source>
        <dbReference type="Google" id="ProtNLM"/>
    </source>
</evidence>
<keyword evidence="3" id="KW-1185">Reference proteome</keyword>
<keyword evidence="1" id="KW-0472">Membrane</keyword>
<protein>
    <recommendedName>
        <fullName evidence="4">DUF4175 domain-containing protein</fullName>
    </recommendedName>
</protein>
<proteinExistence type="predicted"/>
<sequence>MWGRFAAGVVAGFFLSTALVGLVCWLLPGPWQSTLVPGMLAFIPVWVGVICASLQFASTRRAWLWLGSLAVAGLALLRVLQALDWVR</sequence>
<evidence type="ECO:0000256" key="1">
    <source>
        <dbReference type="SAM" id="Phobius"/>
    </source>
</evidence>
<evidence type="ECO:0000313" key="2">
    <source>
        <dbReference type="EMBL" id="SFL04508.1"/>
    </source>
</evidence>
<dbReference type="AlphaFoldDB" id="A0A1I4EFF1"/>
<keyword evidence="1" id="KW-0812">Transmembrane</keyword>
<dbReference type="EMBL" id="FOSR01000012">
    <property type="protein sequence ID" value="SFL04508.1"/>
    <property type="molecule type" value="Genomic_DNA"/>
</dbReference>
<keyword evidence="1" id="KW-1133">Transmembrane helix</keyword>